<accession>A0A2I0XF89</accession>
<dbReference type="Proteomes" id="UP000233837">
    <property type="component" value="Unassembled WGS sequence"/>
</dbReference>
<evidence type="ECO:0000313" key="1">
    <source>
        <dbReference type="EMBL" id="PKU86559.1"/>
    </source>
</evidence>
<gene>
    <name evidence="1" type="ORF">MA16_Dca020005</name>
</gene>
<dbReference type="EMBL" id="KZ501942">
    <property type="protein sequence ID" value="PKU86559.1"/>
    <property type="molecule type" value="Genomic_DNA"/>
</dbReference>
<organism evidence="1 2">
    <name type="scientific">Dendrobium catenatum</name>
    <dbReference type="NCBI Taxonomy" id="906689"/>
    <lineage>
        <taxon>Eukaryota</taxon>
        <taxon>Viridiplantae</taxon>
        <taxon>Streptophyta</taxon>
        <taxon>Embryophyta</taxon>
        <taxon>Tracheophyta</taxon>
        <taxon>Spermatophyta</taxon>
        <taxon>Magnoliopsida</taxon>
        <taxon>Liliopsida</taxon>
        <taxon>Asparagales</taxon>
        <taxon>Orchidaceae</taxon>
        <taxon>Epidendroideae</taxon>
        <taxon>Malaxideae</taxon>
        <taxon>Dendrobiinae</taxon>
        <taxon>Dendrobium</taxon>
    </lineage>
</organism>
<name>A0A2I0XF89_9ASPA</name>
<proteinExistence type="predicted"/>
<keyword evidence="2" id="KW-1185">Reference proteome</keyword>
<protein>
    <submittedName>
        <fullName evidence="1">Uncharacterized protein</fullName>
    </submittedName>
</protein>
<evidence type="ECO:0000313" key="2">
    <source>
        <dbReference type="Proteomes" id="UP000233837"/>
    </source>
</evidence>
<sequence length="225" mass="25399">MLVLYHHQKGEKGQWYSAIIRRVRKNVGTLPHRVGGRVVFESLEERERERGNCEGELVRVSQGLLQAGSKASFYHHSSFLEVQGRSSSAIDRGSQLASGGRKRSWVLCLLQEEAKESILCLTGVGGKEFLTIEISSWMIKSVLENLYKELVFSQAQGSFAVVLTWESLEEREREGGTCEGELVSSFTMVAPSKEEAKGIGFFFRFRMKQKESVLYHTRVGGKEFL</sequence>
<reference evidence="1 2" key="1">
    <citation type="journal article" date="2016" name="Sci. Rep.">
        <title>The Dendrobium catenatum Lindl. genome sequence provides insights into polysaccharide synthase, floral development and adaptive evolution.</title>
        <authorList>
            <person name="Zhang G.Q."/>
            <person name="Xu Q."/>
            <person name="Bian C."/>
            <person name="Tsai W.C."/>
            <person name="Yeh C.M."/>
            <person name="Liu K.W."/>
            <person name="Yoshida K."/>
            <person name="Zhang L.S."/>
            <person name="Chang S.B."/>
            <person name="Chen F."/>
            <person name="Shi Y."/>
            <person name="Su Y.Y."/>
            <person name="Zhang Y.Q."/>
            <person name="Chen L.J."/>
            <person name="Yin Y."/>
            <person name="Lin M."/>
            <person name="Huang H."/>
            <person name="Deng H."/>
            <person name="Wang Z.W."/>
            <person name="Zhu S.L."/>
            <person name="Zhao X."/>
            <person name="Deng C."/>
            <person name="Niu S.C."/>
            <person name="Huang J."/>
            <person name="Wang M."/>
            <person name="Liu G.H."/>
            <person name="Yang H.J."/>
            <person name="Xiao X.J."/>
            <person name="Hsiao Y.Y."/>
            <person name="Wu W.L."/>
            <person name="Chen Y.Y."/>
            <person name="Mitsuda N."/>
            <person name="Ohme-Takagi M."/>
            <person name="Luo Y.B."/>
            <person name="Van de Peer Y."/>
            <person name="Liu Z.J."/>
        </authorList>
    </citation>
    <scope>NUCLEOTIDE SEQUENCE [LARGE SCALE GENOMIC DNA]</scope>
    <source>
        <tissue evidence="1">The whole plant</tissue>
    </source>
</reference>
<dbReference type="AlphaFoldDB" id="A0A2I0XF89"/>
<reference evidence="1 2" key="2">
    <citation type="journal article" date="2017" name="Nature">
        <title>The Apostasia genome and the evolution of orchids.</title>
        <authorList>
            <person name="Zhang G.Q."/>
            <person name="Liu K.W."/>
            <person name="Li Z."/>
            <person name="Lohaus R."/>
            <person name="Hsiao Y.Y."/>
            <person name="Niu S.C."/>
            <person name="Wang J.Y."/>
            <person name="Lin Y.C."/>
            <person name="Xu Q."/>
            <person name="Chen L.J."/>
            <person name="Yoshida K."/>
            <person name="Fujiwara S."/>
            <person name="Wang Z.W."/>
            <person name="Zhang Y.Q."/>
            <person name="Mitsuda N."/>
            <person name="Wang M."/>
            <person name="Liu G.H."/>
            <person name="Pecoraro L."/>
            <person name="Huang H.X."/>
            <person name="Xiao X.J."/>
            <person name="Lin M."/>
            <person name="Wu X.Y."/>
            <person name="Wu W.L."/>
            <person name="Chen Y.Y."/>
            <person name="Chang S.B."/>
            <person name="Sakamoto S."/>
            <person name="Ohme-Takagi M."/>
            <person name="Yagi M."/>
            <person name="Zeng S.J."/>
            <person name="Shen C.Y."/>
            <person name="Yeh C.M."/>
            <person name="Luo Y.B."/>
            <person name="Tsai W.C."/>
            <person name="Van de Peer Y."/>
            <person name="Liu Z.J."/>
        </authorList>
    </citation>
    <scope>NUCLEOTIDE SEQUENCE [LARGE SCALE GENOMIC DNA]</scope>
    <source>
        <tissue evidence="1">The whole plant</tissue>
    </source>
</reference>